<dbReference type="EMBL" id="JAUSUQ010000001">
    <property type="protein sequence ID" value="MDQ0337233.1"/>
    <property type="molecule type" value="Genomic_DNA"/>
</dbReference>
<sequence>MNHMLTGYNWSQVLDNLQRSLFAEQMVCSMSTQLFHIPRTQDLEGNPEMHQHLVPASYHRVTAIGSAQRLQHGEYHESIIKTLSSCIQNAKMEDRGVMEWLYVMKEAADSDVKPYIETIIYWQELTQYKLALAEHALNQIGIYVENAGLSPTPYVRS</sequence>
<dbReference type="Proteomes" id="UP001232445">
    <property type="component" value="Unassembled WGS sequence"/>
</dbReference>
<evidence type="ECO:0000313" key="2">
    <source>
        <dbReference type="Proteomes" id="UP001232445"/>
    </source>
</evidence>
<organism evidence="1 2">
    <name type="scientific">Caldalkalibacillus uzonensis</name>
    <dbReference type="NCBI Taxonomy" id="353224"/>
    <lineage>
        <taxon>Bacteria</taxon>
        <taxon>Bacillati</taxon>
        <taxon>Bacillota</taxon>
        <taxon>Bacilli</taxon>
        <taxon>Bacillales</taxon>
        <taxon>Bacillaceae</taxon>
        <taxon>Caldalkalibacillus</taxon>
    </lineage>
</organism>
<comment type="caution">
    <text evidence="1">The sequence shown here is derived from an EMBL/GenBank/DDBJ whole genome shotgun (WGS) entry which is preliminary data.</text>
</comment>
<accession>A0ABU0CMB3</accession>
<reference evidence="1 2" key="1">
    <citation type="submission" date="2023-07" db="EMBL/GenBank/DDBJ databases">
        <title>Genomic Encyclopedia of Type Strains, Phase IV (KMG-IV): sequencing the most valuable type-strain genomes for metagenomic binning, comparative biology and taxonomic classification.</title>
        <authorList>
            <person name="Goeker M."/>
        </authorList>
    </citation>
    <scope>NUCLEOTIDE SEQUENCE [LARGE SCALE GENOMIC DNA]</scope>
    <source>
        <strain evidence="1 2">DSM 17740</strain>
    </source>
</reference>
<gene>
    <name evidence="1" type="ORF">J2S00_000003</name>
</gene>
<name>A0ABU0CMB3_9BACI</name>
<keyword evidence="2" id="KW-1185">Reference proteome</keyword>
<evidence type="ECO:0000313" key="1">
    <source>
        <dbReference type="EMBL" id="MDQ0337233.1"/>
    </source>
</evidence>
<protein>
    <submittedName>
        <fullName evidence="1">Uncharacterized protein</fullName>
    </submittedName>
</protein>
<proteinExistence type="predicted"/>